<dbReference type="Gene3D" id="3.80.10.10">
    <property type="entry name" value="Ribonuclease Inhibitor"/>
    <property type="match status" value="1"/>
</dbReference>
<dbReference type="STRING" id="9838.ENSCDRP00005007937"/>
<protein>
    <submittedName>
        <fullName evidence="1">Relaxin receptor 2</fullName>
    </submittedName>
</protein>
<gene>
    <name evidence="1" type="ORF">Cadr_000012538</name>
</gene>
<keyword evidence="1" id="KW-0675">Receptor</keyword>
<dbReference type="InterPro" id="IPR032675">
    <property type="entry name" value="LRR_dom_sf"/>
</dbReference>
<organism evidence="1 2">
    <name type="scientific">Camelus dromedarius</name>
    <name type="common">Dromedary</name>
    <name type="synonym">Arabian camel</name>
    <dbReference type="NCBI Taxonomy" id="9838"/>
    <lineage>
        <taxon>Eukaryota</taxon>
        <taxon>Metazoa</taxon>
        <taxon>Chordata</taxon>
        <taxon>Craniata</taxon>
        <taxon>Vertebrata</taxon>
        <taxon>Euteleostomi</taxon>
        <taxon>Mammalia</taxon>
        <taxon>Eutheria</taxon>
        <taxon>Laurasiatheria</taxon>
        <taxon>Artiodactyla</taxon>
        <taxon>Tylopoda</taxon>
        <taxon>Camelidae</taxon>
        <taxon>Camelus</taxon>
    </lineage>
</organism>
<name>A0A5N4D9Q9_CAMDR</name>
<evidence type="ECO:0000313" key="1">
    <source>
        <dbReference type="EMBL" id="KAB1267848.1"/>
    </source>
</evidence>
<comment type="caution">
    <text evidence="1">The sequence shown here is derived from an EMBL/GenBank/DDBJ whole genome shotgun (WGS) entry which is preliminary data.</text>
</comment>
<dbReference type="AlphaFoldDB" id="A0A5N4D9Q9"/>
<keyword evidence="2" id="KW-1185">Reference proteome</keyword>
<evidence type="ECO:0000313" key="2">
    <source>
        <dbReference type="Proteomes" id="UP000299084"/>
    </source>
</evidence>
<sequence>MKLSGNTQPAVADAAQKLALFLCCMKKHHTPNPRKFPAMMLQWCGDTSGWATIFGTVHGNANIVALTQECFLNQYPQQCDCRETELECVNAGLTSMPTVSSNVTLLSLKKNNIHSLSDKVFIKYTELKMMDEETTLEERLFVQNSFSIIVLDIYPGKHFLDYIICKYCEYLNHNCITALRPGVFRDLHQLTWL</sequence>
<dbReference type="EMBL" id="JWIN03000014">
    <property type="protein sequence ID" value="KAB1267848.1"/>
    <property type="molecule type" value="Genomic_DNA"/>
</dbReference>
<reference evidence="1 2" key="1">
    <citation type="journal article" date="2019" name="Mol. Ecol. Resour.">
        <title>Improving Illumina assemblies with Hi-C and long reads: an example with the North African dromedary.</title>
        <authorList>
            <person name="Elbers J.P."/>
            <person name="Rogers M.F."/>
            <person name="Perelman P.L."/>
            <person name="Proskuryakova A.A."/>
            <person name="Serdyukova N.A."/>
            <person name="Johnson W.E."/>
            <person name="Horin P."/>
            <person name="Corander J."/>
            <person name="Murphy D."/>
            <person name="Burger P.A."/>
        </authorList>
    </citation>
    <scope>NUCLEOTIDE SEQUENCE [LARGE SCALE GENOMIC DNA]</scope>
    <source>
        <strain evidence="1">Drom800</strain>
        <tissue evidence="1">Blood</tissue>
    </source>
</reference>
<proteinExistence type="predicted"/>
<accession>A0A5N4D9Q9</accession>
<dbReference type="Proteomes" id="UP000299084">
    <property type="component" value="Unassembled WGS sequence"/>
</dbReference>
<dbReference type="SUPFAM" id="SSF52058">
    <property type="entry name" value="L domain-like"/>
    <property type="match status" value="1"/>
</dbReference>